<accession>A0ABU7ACQ4</accession>
<organism evidence="2 3">
    <name type="scientific">Ataeniobius toweri</name>
    <dbReference type="NCBI Taxonomy" id="208326"/>
    <lineage>
        <taxon>Eukaryota</taxon>
        <taxon>Metazoa</taxon>
        <taxon>Chordata</taxon>
        <taxon>Craniata</taxon>
        <taxon>Vertebrata</taxon>
        <taxon>Euteleostomi</taxon>
        <taxon>Actinopterygii</taxon>
        <taxon>Neopterygii</taxon>
        <taxon>Teleostei</taxon>
        <taxon>Neoteleostei</taxon>
        <taxon>Acanthomorphata</taxon>
        <taxon>Ovalentaria</taxon>
        <taxon>Atherinomorphae</taxon>
        <taxon>Cyprinodontiformes</taxon>
        <taxon>Goodeidae</taxon>
        <taxon>Ataeniobius</taxon>
    </lineage>
</organism>
<evidence type="ECO:0000259" key="1">
    <source>
        <dbReference type="Pfam" id="PF00780"/>
    </source>
</evidence>
<dbReference type="EMBL" id="JAHUTI010010861">
    <property type="protein sequence ID" value="MED6235782.1"/>
    <property type="molecule type" value="Genomic_DNA"/>
</dbReference>
<proteinExistence type="predicted"/>
<protein>
    <recommendedName>
        <fullName evidence="1">CNH domain-containing protein</fullName>
    </recommendedName>
</protein>
<feature type="domain" description="CNH" evidence="1">
    <location>
        <begin position="10"/>
        <end position="155"/>
    </location>
</feature>
<comment type="caution">
    <text evidence="2">The sequence shown here is derived from an EMBL/GenBank/DDBJ whole genome shotgun (WGS) entry which is preliminary data.</text>
</comment>
<dbReference type="Pfam" id="PF00780">
    <property type="entry name" value="CNH"/>
    <property type="match status" value="1"/>
</dbReference>
<sequence>MALYSMHISVRLPDPLPIFELLVLVTDEFPQLCVGVRECNNRDTPTSQQLKFEIIELNAPPTSVPDTGALRAVQVTQLDRDTVLIAVEKIVKIVDLKGLPSKELATEIVFDFPIETLVCLQDSVLAFWKHGLKGRSFHSDEITQEITDESRVFRVLGTNRDIILQSTPTDDPSALSNLYILTGHESSY</sequence>
<keyword evidence="3" id="KW-1185">Reference proteome</keyword>
<gene>
    <name evidence="2" type="ORF">ATANTOWER_000287</name>
</gene>
<dbReference type="InterPro" id="IPR001180">
    <property type="entry name" value="CNH_dom"/>
</dbReference>
<dbReference type="Proteomes" id="UP001345963">
    <property type="component" value="Unassembled WGS sequence"/>
</dbReference>
<reference evidence="2 3" key="1">
    <citation type="submission" date="2021-07" db="EMBL/GenBank/DDBJ databases">
        <authorList>
            <person name="Palmer J.M."/>
        </authorList>
    </citation>
    <scope>NUCLEOTIDE SEQUENCE [LARGE SCALE GENOMIC DNA]</scope>
    <source>
        <strain evidence="2 3">AT_MEX2019</strain>
        <tissue evidence="2">Muscle</tissue>
    </source>
</reference>
<name>A0ABU7ACQ4_9TELE</name>
<evidence type="ECO:0000313" key="3">
    <source>
        <dbReference type="Proteomes" id="UP001345963"/>
    </source>
</evidence>
<evidence type="ECO:0000313" key="2">
    <source>
        <dbReference type="EMBL" id="MED6235782.1"/>
    </source>
</evidence>